<comment type="similarity">
    <text evidence="1 10">Belongs to the sigma-54 factor family.</text>
</comment>
<protein>
    <recommendedName>
        <fullName evidence="2 10">RNA polymerase sigma-54 factor</fullName>
    </recommendedName>
</protein>
<organism evidence="14 15">
    <name type="scientific">Wenzhouxiangella limi</name>
    <dbReference type="NCBI Taxonomy" id="2707351"/>
    <lineage>
        <taxon>Bacteria</taxon>
        <taxon>Pseudomonadati</taxon>
        <taxon>Pseudomonadota</taxon>
        <taxon>Gammaproteobacteria</taxon>
        <taxon>Chromatiales</taxon>
        <taxon>Wenzhouxiangellaceae</taxon>
        <taxon>Wenzhouxiangella</taxon>
    </lineage>
</organism>
<dbReference type="PANTHER" id="PTHR32248">
    <property type="entry name" value="RNA POLYMERASE SIGMA-54 FACTOR"/>
    <property type="match status" value="1"/>
</dbReference>
<dbReference type="InterPro" id="IPR038709">
    <property type="entry name" value="RpoN_core-bd_sf"/>
</dbReference>
<evidence type="ECO:0000313" key="14">
    <source>
        <dbReference type="EMBL" id="NDY97133.1"/>
    </source>
</evidence>
<dbReference type="GO" id="GO:0016779">
    <property type="term" value="F:nucleotidyltransferase activity"/>
    <property type="evidence" value="ECO:0007669"/>
    <property type="project" value="UniProtKB-KW"/>
</dbReference>
<dbReference type="EMBL" id="JAAGSC010000044">
    <property type="protein sequence ID" value="NDY97133.1"/>
    <property type="molecule type" value="Genomic_DNA"/>
</dbReference>
<dbReference type="Gene3D" id="1.10.10.1330">
    <property type="entry name" value="RNA polymerase sigma-54 factor, core-binding domain"/>
    <property type="match status" value="1"/>
</dbReference>
<dbReference type="Pfam" id="PF00309">
    <property type="entry name" value="Sigma54_AID"/>
    <property type="match status" value="1"/>
</dbReference>
<accession>A0A845UZ75</accession>
<evidence type="ECO:0000256" key="6">
    <source>
        <dbReference type="ARBA" id="ARBA00023015"/>
    </source>
</evidence>
<evidence type="ECO:0000259" key="13">
    <source>
        <dbReference type="Pfam" id="PF04963"/>
    </source>
</evidence>
<dbReference type="Gene3D" id="1.10.10.60">
    <property type="entry name" value="Homeodomain-like"/>
    <property type="match status" value="1"/>
</dbReference>
<keyword evidence="9 10" id="KW-0804">Transcription</keyword>
<dbReference type="InterPro" id="IPR007634">
    <property type="entry name" value="RNA_pol_sigma_54_DNA-bd"/>
</dbReference>
<dbReference type="PIRSF" id="PIRSF000774">
    <property type="entry name" value="RpoN"/>
    <property type="match status" value="1"/>
</dbReference>
<feature type="domain" description="RNA polymerase sigma factor 54 core-binding" evidence="13">
    <location>
        <begin position="82"/>
        <end position="274"/>
    </location>
</feature>
<dbReference type="Pfam" id="PF04552">
    <property type="entry name" value="Sigma54_DBD"/>
    <property type="match status" value="1"/>
</dbReference>
<keyword evidence="7 10" id="KW-0731">Sigma factor</keyword>
<name>A0A845UZ75_9GAMM</name>
<dbReference type="PROSITE" id="PS00717">
    <property type="entry name" value="SIGMA54_1"/>
    <property type="match status" value="1"/>
</dbReference>
<proteinExistence type="inferred from homology"/>
<dbReference type="NCBIfam" id="TIGR02395">
    <property type="entry name" value="rpoN_sigma"/>
    <property type="match status" value="1"/>
</dbReference>
<evidence type="ECO:0000256" key="5">
    <source>
        <dbReference type="ARBA" id="ARBA00022695"/>
    </source>
</evidence>
<keyword evidence="6 10" id="KW-0805">Transcription regulation</keyword>
<dbReference type="GO" id="GO:0000428">
    <property type="term" value="C:DNA-directed RNA polymerase complex"/>
    <property type="evidence" value="ECO:0007669"/>
    <property type="project" value="UniProtKB-KW"/>
</dbReference>
<reference evidence="14 15" key="1">
    <citation type="submission" date="2020-02" db="EMBL/GenBank/DDBJ databases">
        <authorList>
            <person name="Zhang X.-Y."/>
        </authorList>
    </citation>
    <scope>NUCLEOTIDE SEQUENCE [LARGE SCALE GENOMIC DNA]</scope>
    <source>
        <strain evidence="14 15">C33</strain>
    </source>
</reference>
<dbReference type="PRINTS" id="PR00045">
    <property type="entry name" value="SIGMA54FCT"/>
</dbReference>
<dbReference type="PANTHER" id="PTHR32248:SF4">
    <property type="entry name" value="RNA POLYMERASE SIGMA-54 FACTOR"/>
    <property type="match status" value="1"/>
</dbReference>
<dbReference type="PROSITE" id="PS50044">
    <property type="entry name" value="SIGMA54_3"/>
    <property type="match status" value="1"/>
</dbReference>
<dbReference type="Proteomes" id="UP000484885">
    <property type="component" value="Unassembled WGS sequence"/>
</dbReference>
<evidence type="ECO:0000256" key="1">
    <source>
        <dbReference type="ARBA" id="ARBA00008798"/>
    </source>
</evidence>
<dbReference type="InterPro" id="IPR000394">
    <property type="entry name" value="RNA_pol_sigma_54"/>
</dbReference>
<evidence type="ECO:0000256" key="10">
    <source>
        <dbReference type="PIRNR" id="PIRNR000774"/>
    </source>
</evidence>
<dbReference type="GO" id="GO:0016987">
    <property type="term" value="F:sigma factor activity"/>
    <property type="evidence" value="ECO:0007669"/>
    <property type="project" value="UniProtKB-KW"/>
</dbReference>
<keyword evidence="4 10" id="KW-0808">Transferase</keyword>
<dbReference type="GO" id="GO:0001216">
    <property type="term" value="F:DNA-binding transcription activator activity"/>
    <property type="evidence" value="ECO:0007669"/>
    <property type="project" value="InterPro"/>
</dbReference>
<keyword evidence="3 10" id="KW-0240">DNA-directed RNA polymerase</keyword>
<dbReference type="AlphaFoldDB" id="A0A845UZ75"/>
<evidence type="ECO:0000259" key="12">
    <source>
        <dbReference type="Pfam" id="PF04552"/>
    </source>
</evidence>
<keyword evidence="15" id="KW-1185">Reference proteome</keyword>
<evidence type="ECO:0000256" key="3">
    <source>
        <dbReference type="ARBA" id="ARBA00022478"/>
    </source>
</evidence>
<evidence type="ECO:0000313" key="15">
    <source>
        <dbReference type="Proteomes" id="UP000484885"/>
    </source>
</evidence>
<evidence type="ECO:0000256" key="7">
    <source>
        <dbReference type="ARBA" id="ARBA00023082"/>
    </source>
</evidence>
<dbReference type="Pfam" id="PF04963">
    <property type="entry name" value="Sigma54_CBD"/>
    <property type="match status" value="1"/>
</dbReference>
<feature type="domain" description="RNA polymerase sigma factor 54 DNA-binding" evidence="12">
    <location>
        <begin position="289"/>
        <end position="445"/>
    </location>
</feature>
<dbReference type="GO" id="GO:0003677">
    <property type="term" value="F:DNA binding"/>
    <property type="evidence" value="ECO:0007669"/>
    <property type="project" value="UniProtKB-KW"/>
</dbReference>
<sequence>MHAGLQLRQGQQLTVTPQLQQAIRLLQLSSMELEGELREALETNVFLEQEEPAETGPISAELPVSGPTPALSRPEEHEAREQAAPGTSLTDHLAWQLDMSEISARDRMIAAVIIDALNANGYLAESRADLLEVLADEDVSRDEFEAVRARVMHLDPVGCGAVGLQECLLTQLKVLDPGLSVGCRGLAERLIGQDLALLAEADVDRLAERLGCEPSGVADALDLLRSLHPNPGAVMAPAETAYIVPDVLVSRREGRWVVELNPELLPRVRVNRTYESMMGQGGAAAGHAVMQTQLQEARWLVKSLQMRNETLLKVAGAIVRHQRGFLDHGDIAMRPMVLSDIAEAVEMHESTVSRVTTQKFIHTPRGSFELKYFFSSRLATSGGGRCSSTAVRALTRTLVESENPAQPLSDSEIARLLAEKGVRIARRTVAKYRDSLGIPPLAERQAAAARDEARRVA</sequence>
<keyword evidence="5 10" id="KW-0548">Nucleotidyltransferase</keyword>
<comment type="caution">
    <text evidence="14">The sequence shown here is derived from an EMBL/GenBank/DDBJ whole genome shotgun (WGS) entry which is preliminary data.</text>
</comment>
<evidence type="ECO:0000256" key="11">
    <source>
        <dbReference type="SAM" id="MobiDB-lite"/>
    </source>
</evidence>
<evidence type="ECO:0000256" key="2">
    <source>
        <dbReference type="ARBA" id="ARBA00019942"/>
    </source>
</evidence>
<feature type="region of interest" description="Disordered" evidence="11">
    <location>
        <begin position="51"/>
        <end position="88"/>
    </location>
</feature>
<evidence type="ECO:0000256" key="8">
    <source>
        <dbReference type="ARBA" id="ARBA00023125"/>
    </source>
</evidence>
<evidence type="ECO:0000256" key="9">
    <source>
        <dbReference type="ARBA" id="ARBA00023163"/>
    </source>
</evidence>
<evidence type="ECO:0000256" key="4">
    <source>
        <dbReference type="ARBA" id="ARBA00022679"/>
    </source>
</evidence>
<dbReference type="InterPro" id="IPR007046">
    <property type="entry name" value="RNA_pol_sigma_54_core-bd"/>
</dbReference>
<comment type="function">
    <text evidence="10">Sigma factors are initiation factors that promote the attachment of RNA polymerase to specific initiation sites and are then released.</text>
</comment>
<dbReference type="GO" id="GO:0006352">
    <property type="term" value="P:DNA-templated transcription initiation"/>
    <property type="evidence" value="ECO:0007669"/>
    <property type="project" value="InterPro"/>
</dbReference>
<keyword evidence="8 10" id="KW-0238">DNA-binding</keyword>
<dbReference type="PROSITE" id="PS00718">
    <property type="entry name" value="SIGMA54_2"/>
    <property type="match status" value="1"/>
</dbReference>
<gene>
    <name evidence="14" type="primary">rpoN</name>
    <name evidence="14" type="ORF">G3I74_15525</name>
</gene>